<dbReference type="InterPro" id="IPR044926">
    <property type="entry name" value="RGS_subdomain_2"/>
</dbReference>
<dbReference type="GO" id="GO:0030877">
    <property type="term" value="C:beta-catenin destruction complex"/>
    <property type="evidence" value="ECO:0007669"/>
    <property type="project" value="TreeGrafter"/>
</dbReference>
<name>A0A4Y2CT27_ARAVE</name>
<sequence>MITFFDGIRLSRVNLVPGRLENYSKHGKFQDRLFSKFFRHLKFKKVLLEEEVRSFISEEMAIINRFMYGLIENHKRTKFSKSNESRHKRFDTNAATCRDTGEPDSTKQKDTLVSLSPNLFLQKCAECFECFLEDETGVGLFQQFLEKENWGTTNLFFCFACRGLKKIGPINKEKFLKLSHLMYEKQVKRISAISPTTKHEIEQKLRSYTELDIHIFDKAEREVEEHVLRTIFPKFLNSDFFRQYLDRNEINDEMKLERQFNSTLEPTDVLPIVKKNSQKNFYTYKAVKFIRNKYQVKRRFRTTSQLTRVLSSISEDKELILKK</sequence>
<dbReference type="GO" id="GO:0090090">
    <property type="term" value="P:negative regulation of canonical Wnt signaling pathway"/>
    <property type="evidence" value="ECO:0007669"/>
    <property type="project" value="InterPro"/>
</dbReference>
<evidence type="ECO:0000259" key="3">
    <source>
        <dbReference type="PROSITE" id="PS50132"/>
    </source>
</evidence>
<dbReference type="Pfam" id="PF00615">
    <property type="entry name" value="RGS"/>
    <property type="match status" value="1"/>
</dbReference>
<dbReference type="EMBL" id="BGPR01000236">
    <property type="protein sequence ID" value="GBM06957.1"/>
    <property type="molecule type" value="Genomic_DNA"/>
</dbReference>
<dbReference type="OrthoDB" id="10007451at2759"/>
<dbReference type="GO" id="GO:0031625">
    <property type="term" value="F:ubiquitin protein ligase binding"/>
    <property type="evidence" value="ECO:0007669"/>
    <property type="project" value="TreeGrafter"/>
</dbReference>
<gene>
    <name evidence="4" type="ORF">AVEN_239664_1</name>
</gene>
<evidence type="ECO:0000313" key="5">
    <source>
        <dbReference type="Proteomes" id="UP000499080"/>
    </source>
</evidence>
<evidence type="ECO:0000256" key="1">
    <source>
        <dbReference type="ARBA" id="ARBA00004496"/>
    </source>
</evidence>
<dbReference type="AlphaFoldDB" id="A0A4Y2CT27"/>
<dbReference type="Gene3D" id="1.10.167.10">
    <property type="entry name" value="Regulator of G-protein Signalling 4, domain 2"/>
    <property type="match status" value="1"/>
</dbReference>
<dbReference type="GO" id="GO:0060090">
    <property type="term" value="F:molecular adaptor activity"/>
    <property type="evidence" value="ECO:0007669"/>
    <property type="project" value="TreeGrafter"/>
</dbReference>
<dbReference type="PROSITE" id="PS50132">
    <property type="entry name" value="RGS"/>
    <property type="match status" value="1"/>
</dbReference>
<proteinExistence type="predicted"/>
<keyword evidence="5" id="KW-1185">Reference proteome</keyword>
<dbReference type="SUPFAM" id="SSF48097">
    <property type="entry name" value="Regulator of G-protein signaling, RGS"/>
    <property type="match status" value="1"/>
</dbReference>
<dbReference type="InterPro" id="IPR024066">
    <property type="entry name" value="RGS_subdom1/3"/>
</dbReference>
<evidence type="ECO:0000313" key="4">
    <source>
        <dbReference type="EMBL" id="GBM06957.1"/>
    </source>
</evidence>
<reference evidence="4 5" key="1">
    <citation type="journal article" date="2019" name="Sci. Rep.">
        <title>Orb-weaving spider Araneus ventricosus genome elucidates the spidroin gene catalogue.</title>
        <authorList>
            <person name="Kono N."/>
            <person name="Nakamura H."/>
            <person name="Ohtoshi R."/>
            <person name="Moran D.A.P."/>
            <person name="Shinohara A."/>
            <person name="Yoshida Y."/>
            <person name="Fujiwara M."/>
            <person name="Mori M."/>
            <person name="Tomita M."/>
            <person name="Arakawa K."/>
        </authorList>
    </citation>
    <scope>NUCLEOTIDE SEQUENCE [LARGE SCALE GENOMIC DNA]</scope>
</reference>
<dbReference type="GO" id="GO:0019901">
    <property type="term" value="F:protein kinase binding"/>
    <property type="evidence" value="ECO:0007669"/>
    <property type="project" value="TreeGrafter"/>
</dbReference>
<dbReference type="SMART" id="SM00315">
    <property type="entry name" value="RGS"/>
    <property type="match status" value="1"/>
</dbReference>
<dbReference type="InterPro" id="IPR043581">
    <property type="entry name" value="Axin-like"/>
</dbReference>
<keyword evidence="2" id="KW-0963">Cytoplasm</keyword>
<comment type="caution">
    <text evidence="4">The sequence shown here is derived from an EMBL/GenBank/DDBJ whole genome shotgun (WGS) entry which is preliminary data.</text>
</comment>
<comment type="subcellular location">
    <subcellularLocation>
        <location evidence="1">Cytoplasm</location>
    </subcellularLocation>
</comment>
<organism evidence="4 5">
    <name type="scientific">Araneus ventricosus</name>
    <name type="common">Orbweaver spider</name>
    <name type="synonym">Epeira ventricosa</name>
    <dbReference type="NCBI Taxonomy" id="182803"/>
    <lineage>
        <taxon>Eukaryota</taxon>
        <taxon>Metazoa</taxon>
        <taxon>Ecdysozoa</taxon>
        <taxon>Arthropoda</taxon>
        <taxon>Chelicerata</taxon>
        <taxon>Arachnida</taxon>
        <taxon>Araneae</taxon>
        <taxon>Araneomorphae</taxon>
        <taxon>Entelegynae</taxon>
        <taxon>Araneoidea</taxon>
        <taxon>Araneidae</taxon>
        <taxon>Araneus</taxon>
    </lineage>
</organism>
<accession>A0A4Y2CT27</accession>
<dbReference type="InterPro" id="IPR036305">
    <property type="entry name" value="RGS_sf"/>
</dbReference>
<dbReference type="GO" id="GO:0005886">
    <property type="term" value="C:plasma membrane"/>
    <property type="evidence" value="ECO:0007669"/>
    <property type="project" value="TreeGrafter"/>
</dbReference>
<dbReference type="GO" id="GO:0005737">
    <property type="term" value="C:cytoplasm"/>
    <property type="evidence" value="ECO:0007669"/>
    <property type="project" value="UniProtKB-SubCell"/>
</dbReference>
<protein>
    <recommendedName>
        <fullName evidence="3">RGS domain-containing protein</fullName>
    </recommendedName>
</protein>
<dbReference type="Gene3D" id="1.10.196.10">
    <property type="match status" value="1"/>
</dbReference>
<dbReference type="GO" id="GO:0005634">
    <property type="term" value="C:nucleus"/>
    <property type="evidence" value="ECO:0007669"/>
    <property type="project" value="TreeGrafter"/>
</dbReference>
<evidence type="ECO:0000256" key="2">
    <source>
        <dbReference type="ARBA" id="ARBA00022490"/>
    </source>
</evidence>
<dbReference type="Proteomes" id="UP000499080">
    <property type="component" value="Unassembled WGS sequence"/>
</dbReference>
<feature type="domain" description="RGS" evidence="3">
    <location>
        <begin position="127"/>
        <end position="245"/>
    </location>
</feature>
<dbReference type="GO" id="GO:0048468">
    <property type="term" value="P:cell development"/>
    <property type="evidence" value="ECO:0007669"/>
    <property type="project" value="TreeGrafter"/>
</dbReference>
<dbReference type="GO" id="GO:0008013">
    <property type="term" value="F:beta-catenin binding"/>
    <property type="evidence" value="ECO:0007669"/>
    <property type="project" value="TreeGrafter"/>
</dbReference>
<dbReference type="InterPro" id="IPR016137">
    <property type="entry name" value="RGS"/>
</dbReference>
<dbReference type="PANTHER" id="PTHR46102:SF2">
    <property type="entry name" value="AXIN"/>
    <property type="match status" value="1"/>
</dbReference>
<dbReference type="PANTHER" id="PTHR46102">
    <property type="entry name" value="AXIN"/>
    <property type="match status" value="1"/>
</dbReference>
<dbReference type="GO" id="GO:0032436">
    <property type="term" value="P:positive regulation of proteasomal ubiquitin-dependent protein catabolic process"/>
    <property type="evidence" value="ECO:0007669"/>
    <property type="project" value="TreeGrafter"/>
</dbReference>